<dbReference type="EMBL" id="JAHQCS010000054">
    <property type="protein sequence ID" value="MBU9710895.1"/>
    <property type="molecule type" value="Genomic_DNA"/>
</dbReference>
<feature type="domain" description="Replication-associated protein G2P N-terminal" evidence="1">
    <location>
        <begin position="63"/>
        <end position="214"/>
    </location>
</feature>
<proteinExistence type="predicted"/>
<evidence type="ECO:0000259" key="1">
    <source>
        <dbReference type="Pfam" id="PF05144"/>
    </source>
</evidence>
<organism evidence="2 3">
    <name type="scientific">Evansella tamaricis</name>
    <dbReference type="NCBI Taxonomy" id="2069301"/>
    <lineage>
        <taxon>Bacteria</taxon>
        <taxon>Bacillati</taxon>
        <taxon>Bacillota</taxon>
        <taxon>Bacilli</taxon>
        <taxon>Bacillales</taxon>
        <taxon>Bacillaceae</taxon>
        <taxon>Evansella</taxon>
    </lineage>
</organism>
<dbReference type="RefSeq" id="WP_217064786.1">
    <property type="nucleotide sequence ID" value="NZ_JAHQCS010000054.1"/>
</dbReference>
<name>A0ABS6JBU6_9BACI</name>
<comment type="caution">
    <text evidence="2">The sequence shown here is derived from an EMBL/GenBank/DDBJ whole genome shotgun (WGS) entry which is preliminary data.</text>
</comment>
<accession>A0ABS6JBU6</accession>
<keyword evidence="3" id="KW-1185">Reference proteome</keyword>
<reference evidence="2 3" key="1">
    <citation type="submission" date="2021-06" db="EMBL/GenBank/DDBJ databases">
        <title>Bacillus sp. RD4P76, an endophyte from a halophyte.</title>
        <authorList>
            <person name="Sun J.-Q."/>
        </authorList>
    </citation>
    <scope>NUCLEOTIDE SEQUENCE [LARGE SCALE GENOMIC DNA]</scope>
    <source>
        <strain evidence="2 3">CGMCC 1.15917</strain>
    </source>
</reference>
<gene>
    <name evidence="2" type="ORF">KS419_03955</name>
</gene>
<dbReference type="Proteomes" id="UP000784880">
    <property type="component" value="Unassembled WGS sequence"/>
</dbReference>
<sequence length="334" mass="39674">MIHSVEMVLPNKQERVEYLFTSYGANITKYEHIGAAVRQLNRELKKEYRAFTISWLSCNASGTWNLHLKIDLIKLLGKSFIQEDDYDLVEFKIRDFLIDHFAESSSFDSHRLTRIDYKLDVRLPDKKQRELLFHLLEKHAAKYAYKVKIKWGRDEDGNPLKYQTSQYHKCKSVEFIIYSKEDERLAKGEHIESYEKNVIRYEVRLKNPHLNGMKRKDKGKSREKVLKTYFSKELWKEYMEKQVLPIVYRGDYYTITEAEKIIERSHYSKKKKDSLRSFLVSISKGSIDTPKKKGMSNPTHRKYIRELEAIGISPILIPKNRKDFPNSMKNPFCI</sequence>
<dbReference type="InterPro" id="IPR022686">
    <property type="entry name" value="G2P_N"/>
</dbReference>
<dbReference type="Pfam" id="PF05144">
    <property type="entry name" value="Phage_CRI"/>
    <property type="match status" value="1"/>
</dbReference>
<protein>
    <recommendedName>
        <fullName evidence="1">Replication-associated protein G2P N-terminal domain-containing protein</fullName>
    </recommendedName>
</protein>
<evidence type="ECO:0000313" key="2">
    <source>
        <dbReference type="EMBL" id="MBU9710895.1"/>
    </source>
</evidence>
<evidence type="ECO:0000313" key="3">
    <source>
        <dbReference type="Proteomes" id="UP000784880"/>
    </source>
</evidence>